<proteinExistence type="predicted"/>
<feature type="region of interest" description="Disordered" evidence="1">
    <location>
        <begin position="1"/>
        <end position="26"/>
    </location>
</feature>
<dbReference type="RefSeq" id="XP_050468128.1">
    <property type="nucleotide sequence ID" value="XM_050612181.1"/>
</dbReference>
<gene>
    <name evidence="2" type="ORF">ANIA_11463</name>
</gene>
<evidence type="ECO:0000313" key="2">
    <source>
        <dbReference type="EMBL" id="CBF80851.1"/>
    </source>
</evidence>
<accession>C8VEV7</accession>
<keyword evidence="3" id="KW-1185">Reference proteome</keyword>
<dbReference type="GeneID" id="74897043"/>
<organism evidence="2 3">
    <name type="scientific">Emericella nidulans (strain FGSC A4 / ATCC 38163 / CBS 112.46 / NRRL 194 / M139)</name>
    <name type="common">Aspergillus nidulans</name>
    <dbReference type="NCBI Taxonomy" id="227321"/>
    <lineage>
        <taxon>Eukaryota</taxon>
        <taxon>Fungi</taxon>
        <taxon>Dikarya</taxon>
        <taxon>Ascomycota</taxon>
        <taxon>Pezizomycotina</taxon>
        <taxon>Eurotiomycetes</taxon>
        <taxon>Eurotiomycetidae</taxon>
        <taxon>Eurotiales</taxon>
        <taxon>Aspergillaceae</taxon>
        <taxon>Aspergillus</taxon>
        <taxon>Aspergillus subgen. Nidulantes</taxon>
    </lineage>
</organism>
<dbReference type="KEGG" id="ani:ANIA_11463"/>
<dbReference type="HOGENOM" id="CLU_3320031_0_0_1"/>
<dbReference type="Proteomes" id="UP000000560">
    <property type="component" value="Chromosome V"/>
</dbReference>
<reference evidence="3" key="1">
    <citation type="journal article" date="2005" name="Nature">
        <title>Sequencing of Aspergillus nidulans and comparative analysis with A. fumigatus and A. oryzae.</title>
        <authorList>
            <person name="Galagan J.E."/>
            <person name="Calvo S.E."/>
            <person name="Cuomo C."/>
            <person name="Ma L.J."/>
            <person name="Wortman J.R."/>
            <person name="Batzoglou S."/>
            <person name="Lee S.I."/>
            <person name="Basturkmen M."/>
            <person name="Spevak C.C."/>
            <person name="Clutterbuck J."/>
            <person name="Kapitonov V."/>
            <person name="Jurka J."/>
            <person name="Scazzocchio C."/>
            <person name="Farman M."/>
            <person name="Butler J."/>
            <person name="Purcell S."/>
            <person name="Harris S."/>
            <person name="Braus G.H."/>
            <person name="Draht O."/>
            <person name="Busch S."/>
            <person name="D'Enfert C."/>
            <person name="Bouchier C."/>
            <person name="Goldman G.H."/>
            <person name="Bell-Pedersen D."/>
            <person name="Griffiths-Jones S."/>
            <person name="Doonan J.H."/>
            <person name="Yu J."/>
            <person name="Vienken K."/>
            <person name="Pain A."/>
            <person name="Freitag M."/>
            <person name="Selker E.U."/>
            <person name="Archer D.B."/>
            <person name="Penalva M.A."/>
            <person name="Oakley B.R."/>
            <person name="Momany M."/>
            <person name="Tanaka T."/>
            <person name="Kumagai T."/>
            <person name="Asai K."/>
            <person name="Machida M."/>
            <person name="Nierman W.C."/>
            <person name="Denning D.W."/>
            <person name="Caddick M."/>
            <person name="Hynes M."/>
            <person name="Paoletti M."/>
            <person name="Fischer R."/>
            <person name="Miller B."/>
            <person name="Dyer P."/>
            <person name="Sachs M.S."/>
            <person name="Osmani S.A."/>
            <person name="Birren B.W."/>
        </authorList>
    </citation>
    <scope>NUCLEOTIDE SEQUENCE [LARGE SCALE GENOMIC DNA]</scope>
    <source>
        <strain evidence="3">FGSC A4 / ATCC 38163 / CBS 112.46 / NRRL 194 / M139</strain>
    </source>
</reference>
<evidence type="ECO:0000256" key="1">
    <source>
        <dbReference type="SAM" id="MobiDB-lite"/>
    </source>
</evidence>
<protein>
    <submittedName>
        <fullName evidence="2">Uncharacterized protein</fullName>
    </submittedName>
</protein>
<dbReference type="InParanoid" id="C8VEV7"/>
<sequence length="39" mass="5007">MYKKESLKKRKRDRTDQRLEIDREPRDQSRVRYAIKYYS</sequence>
<feature type="compositionally biased region" description="Basic residues" evidence="1">
    <location>
        <begin position="1"/>
        <end position="12"/>
    </location>
</feature>
<dbReference type="AlphaFoldDB" id="C8VEV7"/>
<name>C8VEV7_EMENI</name>
<feature type="compositionally biased region" description="Basic and acidic residues" evidence="1">
    <location>
        <begin position="13"/>
        <end position="26"/>
    </location>
</feature>
<evidence type="ECO:0000313" key="3">
    <source>
        <dbReference type="Proteomes" id="UP000000560"/>
    </source>
</evidence>
<reference evidence="3" key="2">
    <citation type="journal article" date="2009" name="Fungal Genet. Biol.">
        <title>The 2008 update of the Aspergillus nidulans genome annotation: a community effort.</title>
        <authorList>
            <person name="Wortman J.R."/>
            <person name="Gilsenan J.M."/>
            <person name="Joardar V."/>
            <person name="Deegan J."/>
            <person name="Clutterbuck J."/>
            <person name="Andersen M.R."/>
            <person name="Archer D."/>
            <person name="Bencina M."/>
            <person name="Braus G."/>
            <person name="Coutinho P."/>
            <person name="von Dohren H."/>
            <person name="Doonan J."/>
            <person name="Driessen A.J."/>
            <person name="Durek P."/>
            <person name="Espeso E."/>
            <person name="Fekete E."/>
            <person name="Flipphi M."/>
            <person name="Estrada C.G."/>
            <person name="Geysens S."/>
            <person name="Goldman G."/>
            <person name="de Groot P.W."/>
            <person name="Hansen K."/>
            <person name="Harris S.D."/>
            <person name="Heinekamp T."/>
            <person name="Helmstaedt K."/>
            <person name="Henrissat B."/>
            <person name="Hofmann G."/>
            <person name="Homan T."/>
            <person name="Horio T."/>
            <person name="Horiuchi H."/>
            <person name="James S."/>
            <person name="Jones M."/>
            <person name="Karaffa L."/>
            <person name="Karanyi Z."/>
            <person name="Kato M."/>
            <person name="Keller N."/>
            <person name="Kelly D.E."/>
            <person name="Kiel J.A."/>
            <person name="Kim J.M."/>
            <person name="van der Klei I.J."/>
            <person name="Klis F.M."/>
            <person name="Kovalchuk A."/>
            <person name="Krasevec N."/>
            <person name="Kubicek C.P."/>
            <person name="Liu B."/>
            <person name="Maccabe A."/>
            <person name="Meyer V."/>
            <person name="Mirabito P."/>
            <person name="Miskei M."/>
            <person name="Mos M."/>
            <person name="Mullins J."/>
            <person name="Nelson D.R."/>
            <person name="Nielsen J."/>
            <person name="Oakley B.R."/>
            <person name="Osmani S.A."/>
            <person name="Pakula T."/>
            <person name="Paszewski A."/>
            <person name="Paulsen I."/>
            <person name="Pilsyk S."/>
            <person name="Pocsi I."/>
            <person name="Punt P.J."/>
            <person name="Ram A.F."/>
            <person name="Ren Q."/>
            <person name="Robellet X."/>
            <person name="Robson G."/>
            <person name="Seiboth B."/>
            <person name="van Solingen P."/>
            <person name="Specht T."/>
            <person name="Sun J."/>
            <person name="Taheri-Talesh N."/>
            <person name="Takeshita N."/>
            <person name="Ussery D."/>
            <person name="vanKuyk P.A."/>
            <person name="Visser H."/>
            <person name="van de Vondervoort P.J."/>
            <person name="de Vries R.P."/>
            <person name="Walton J."/>
            <person name="Xiang X."/>
            <person name="Xiong Y."/>
            <person name="Zeng A.P."/>
            <person name="Brandt B.W."/>
            <person name="Cornell M.J."/>
            <person name="van den Hondel C.A."/>
            <person name="Visser J."/>
            <person name="Oliver S.G."/>
            <person name="Turner G."/>
        </authorList>
    </citation>
    <scope>GENOME REANNOTATION</scope>
    <source>
        <strain evidence="3">FGSC A4 / ATCC 38163 / CBS 112.46 / NRRL 194 / M139</strain>
    </source>
</reference>
<dbReference type="EMBL" id="BN001305">
    <property type="protein sequence ID" value="CBF80851.1"/>
    <property type="molecule type" value="Genomic_DNA"/>
</dbReference>